<evidence type="ECO:0000256" key="1">
    <source>
        <dbReference type="ARBA" id="ARBA00022679"/>
    </source>
</evidence>
<feature type="region of interest" description="Disordered" evidence="6">
    <location>
        <begin position="469"/>
        <end position="505"/>
    </location>
</feature>
<feature type="compositionally biased region" description="Polar residues" evidence="6">
    <location>
        <begin position="136"/>
        <end position="151"/>
    </location>
</feature>
<feature type="compositionally biased region" description="Polar residues" evidence="6">
    <location>
        <begin position="559"/>
        <end position="574"/>
    </location>
</feature>
<dbReference type="EMBL" id="JAWDJO010000222">
    <property type="protein sequence ID" value="KAL1889298.1"/>
    <property type="molecule type" value="Genomic_DNA"/>
</dbReference>
<evidence type="ECO:0000256" key="2">
    <source>
        <dbReference type="ARBA" id="ARBA00022741"/>
    </source>
</evidence>
<comment type="caution">
    <text evidence="8">The sequence shown here is derived from an EMBL/GenBank/DDBJ whole genome shotgun (WGS) entry which is preliminary data.</text>
</comment>
<feature type="region of interest" description="Disordered" evidence="6">
    <location>
        <begin position="327"/>
        <end position="372"/>
    </location>
</feature>
<feature type="domain" description="Protein kinase" evidence="7">
    <location>
        <begin position="778"/>
        <end position="1119"/>
    </location>
</feature>
<feature type="compositionally biased region" description="Polar residues" evidence="6">
    <location>
        <begin position="1035"/>
        <end position="1054"/>
    </location>
</feature>
<gene>
    <name evidence="8" type="primary">SWE1</name>
    <name evidence="8" type="ORF">Cpir12675_005847</name>
</gene>
<keyword evidence="2" id="KW-0547">Nucleotide-binding</keyword>
<dbReference type="EC" id="2.7.11.1" evidence="8"/>
<dbReference type="PROSITE" id="PS50011">
    <property type="entry name" value="PROTEIN_KINASE_DOM"/>
    <property type="match status" value="1"/>
</dbReference>
<evidence type="ECO:0000256" key="4">
    <source>
        <dbReference type="ARBA" id="ARBA00022840"/>
    </source>
</evidence>
<evidence type="ECO:0000256" key="6">
    <source>
        <dbReference type="SAM" id="MobiDB-lite"/>
    </source>
</evidence>
<feature type="compositionally biased region" description="Polar residues" evidence="6">
    <location>
        <begin position="483"/>
        <end position="501"/>
    </location>
</feature>
<dbReference type="InterPro" id="IPR008271">
    <property type="entry name" value="Ser/Thr_kinase_AS"/>
</dbReference>
<sequence length="1155" mass="124905">MSFTNGGGTLTLPSPTHPAHVDMSSAVRSLRRSLSRSPSKFNSPTSQATIDSSGNSVSASPQSPCRRYTPALSTPETPSLDSAPVTDPSTNTTRFNPHSSTTPADSPTRKINRSPTRLFPLSSSVNFQPDAFDSTPLRNSLKISLRSTRSNRGLKASPSRVISKPRGSPKSAFPPRRALGLSESSQSGNLVLPTFAGFDASGQENAPATAPGSPLNATHNANKITRHSLHLDVTGNSSNLLKTLHPGVDLIPGLSIGQKRSDQMDIDSGNAGSPVAKRRSLHGIATSSPINSITATDNVFGGSSTPTKTSSFDIHEEAGKANYELSSLAMPPPREPITSSPNPTARQRSSLRRTTLRERTSWGRRAGAQQLSQMGGEFATPISRTRPRLSMDQFVPPQDSQFSPNVMLPPSTISDRPQRHPLSRSLKPSESGGHLLDGSPTTFPEPFVPPKAKIPGLSFSKSVPYGLPNPMAPPPNPISMTPGSQSQSRQTPIMATPNQNPLRAKPRSFMSTSLISKVNRNPEDDRKIVVPDTPCKKQNHGFATYPPPPGSALKKSGRLSFSTEPGTPLSTDSLFGESASINFGTPNPRGLGLFQRLSRHSRRGSVLDRDIEDKQSSTPYKTGTSTPENDVAGLDIELPPTPSRQPTSPPTNPSPQDSPSANRYSNPFSATRRFTRQVSSEVSGDVVGSPLTRRKNRLTALKLSSPSAGFLDVPRTPRESSLGPDGGRLSLSRSSANLNSETPATPTTGMRSHRVVTPVNPGQRLNRMELDDDLAKRFGRVDPIGTGEFSTVYRVAYPKEASTTPVGTPDFRSSLFRSTPRPPPPGSAFAVKKTRHPYHGTRDREIKLREARILAQLTHTSHIVRYIDSWEVEGHLYIQSEYCDNGTLDKFLASIGRQGRLDDFRIWKVLHDLTLGLQEIHTAGFIHLDLKPANIFITHDGVIKIGDFGLAAAWPVEKSINSEGDREYIGPEILEGKFDKPADVFSLGIIMIEMACNVVLPENGPTWVALRSGDLSDVPSLTFGSVNDLSQTSSAADLNSLDPSPSRHSVTSSDGEPIATGLPDFGATVFPALEEPPSFMANEEDVFSLDYLVTAMINPNPASRPTVEQILSWEAMRWVVARRRMPATIYEGRWGPSLDTPAKLCQAEDTEMMDV</sequence>
<feature type="region of interest" description="Disordered" evidence="6">
    <location>
        <begin position="601"/>
        <end position="667"/>
    </location>
</feature>
<keyword evidence="4" id="KW-0067">ATP-binding</keyword>
<comment type="similarity">
    <text evidence="5">Belongs to the protein kinase superfamily. Ser/Thr protein kinase family. GCN2 subfamily.</text>
</comment>
<evidence type="ECO:0000313" key="9">
    <source>
        <dbReference type="Proteomes" id="UP001583280"/>
    </source>
</evidence>
<feature type="region of interest" description="Disordered" evidence="6">
    <location>
        <begin position="391"/>
        <end position="448"/>
    </location>
</feature>
<protein>
    <submittedName>
        <fullName evidence="8">Mitosis inhibitor protein kinase swe1</fullName>
        <ecNumber evidence="8">2.7.11.1</ecNumber>
    </submittedName>
</protein>
<feature type="region of interest" description="Disordered" evidence="6">
    <location>
        <begin position="1035"/>
        <end position="1057"/>
    </location>
</feature>
<dbReference type="PANTHER" id="PTHR11042:SF196">
    <property type="entry name" value="MITOSIS INHIBITOR PROTEIN KINASE SWE1"/>
    <property type="match status" value="1"/>
</dbReference>
<evidence type="ECO:0000256" key="5">
    <source>
        <dbReference type="ARBA" id="ARBA00037982"/>
    </source>
</evidence>
<keyword evidence="1 8" id="KW-0808">Transferase</keyword>
<feature type="compositionally biased region" description="Low complexity" evidence="6">
    <location>
        <begin position="720"/>
        <end position="740"/>
    </location>
</feature>
<dbReference type="Gene3D" id="3.30.200.20">
    <property type="entry name" value="Phosphorylase Kinase, domain 1"/>
    <property type="match status" value="1"/>
</dbReference>
<feature type="region of interest" description="Disordered" evidence="6">
    <location>
        <begin position="1"/>
        <end position="185"/>
    </location>
</feature>
<feature type="region of interest" description="Disordered" evidence="6">
    <location>
        <begin position="707"/>
        <end position="757"/>
    </location>
</feature>
<proteinExistence type="inferred from homology"/>
<feature type="compositionally biased region" description="Polar residues" evidence="6">
    <location>
        <begin position="40"/>
        <end position="63"/>
    </location>
</feature>
<feature type="compositionally biased region" description="Basic and acidic residues" evidence="6">
    <location>
        <begin position="605"/>
        <end position="615"/>
    </location>
</feature>
<keyword evidence="9" id="KW-1185">Reference proteome</keyword>
<dbReference type="InterPro" id="IPR050339">
    <property type="entry name" value="CC_SR_Kinase"/>
</dbReference>
<accession>A0ABR3YLW4</accession>
<dbReference type="InterPro" id="IPR011009">
    <property type="entry name" value="Kinase-like_dom_sf"/>
</dbReference>
<dbReference type="InterPro" id="IPR000719">
    <property type="entry name" value="Prot_kinase_dom"/>
</dbReference>
<reference evidence="8 9" key="1">
    <citation type="journal article" date="2024" name="IMA Fungus">
        <title>IMA Genome - F19 : A genome assembly and annotation guide to empower mycologists, including annotated draft genome sequences of Ceratocystis pirilliformis, Diaporthe australafricana, Fusarium ophioides, Paecilomyces lecythidis, and Sporothrix stenoceras.</title>
        <authorList>
            <person name="Aylward J."/>
            <person name="Wilson A.M."/>
            <person name="Visagie C.M."/>
            <person name="Spraker J."/>
            <person name="Barnes I."/>
            <person name="Buitendag C."/>
            <person name="Ceriani C."/>
            <person name="Del Mar Angel L."/>
            <person name="du Plessis D."/>
            <person name="Fuchs T."/>
            <person name="Gasser K."/>
            <person name="Kramer D."/>
            <person name="Li W."/>
            <person name="Munsamy K."/>
            <person name="Piso A."/>
            <person name="Price J.L."/>
            <person name="Sonnekus B."/>
            <person name="Thomas C."/>
            <person name="van der Nest A."/>
            <person name="van Dijk A."/>
            <person name="van Heerden A."/>
            <person name="van Vuuren N."/>
            <person name="Yilmaz N."/>
            <person name="Duong T.A."/>
            <person name="van der Merwe N.A."/>
            <person name="Wingfield M.J."/>
            <person name="Wingfield B.D."/>
        </authorList>
    </citation>
    <scope>NUCLEOTIDE SEQUENCE [LARGE SCALE GENOMIC DNA]</scope>
    <source>
        <strain evidence="8 9">CMW 12675</strain>
    </source>
</reference>
<evidence type="ECO:0000259" key="7">
    <source>
        <dbReference type="PROSITE" id="PS50011"/>
    </source>
</evidence>
<name>A0ABR3YLW4_9PEZI</name>
<dbReference type="Proteomes" id="UP001583280">
    <property type="component" value="Unassembled WGS sequence"/>
</dbReference>
<organism evidence="8 9">
    <name type="scientific">Ceratocystis pirilliformis</name>
    <dbReference type="NCBI Taxonomy" id="259994"/>
    <lineage>
        <taxon>Eukaryota</taxon>
        <taxon>Fungi</taxon>
        <taxon>Dikarya</taxon>
        <taxon>Ascomycota</taxon>
        <taxon>Pezizomycotina</taxon>
        <taxon>Sordariomycetes</taxon>
        <taxon>Hypocreomycetidae</taxon>
        <taxon>Microascales</taxon>
        <taxon>Ceratocystidaceae</taxon>
        <taxon>Ceratocystis</taxon>
    </lineage>
</organism>
<dbReference type="Pfam" id="PF00069">
    <property type="entry name" value="Pkinase"/>
    <property type="match status" value="1"/>
</dbReference>
<dbReference type="PROSITE" id="PS00108">
    <property type="entry name" value="PROTEIN_KINASE_ST"/>
    <property type="match status" value="1"/>
</dbReference>
<feature type="compositionally biased region" description="Polar residues" evidence="6">
    <location>
        <begin position="741"/>
        <end position="750"/>
    </location>
</feature>
<keyword evidence="3" id="KW-0418">Kinase</keyword>
<dbReference type="SMART" id="SM00220">
    <property type="entry name" value="S_TKc"/>
    <property type="match status" value="1"/>
</dbReference>
<evidence type="ECO:0000256" key="3">
    <source>
        <dbReference type="ARBA" id="ARBA00022777"/>
    </source>
</evidence>
<dbReference type="SUPFAM" id="SSF56112">
    <property type="entry name" value="Protein kinase-like (PK-like)"/>
    <property type="match status" value="1"/>
</dbReference>
<feature type="compositionally biased region" description="Polar residues" evidence="6">
    <location>
        <begin position="616"/>
        <end position="628"/>
    </location>
</feature>
<dbReference type="PANTHER" id="PTHR11042">
    <property type="entry name" value="EUKARYOTIC TRANSLATION INITIATION FACTOR 2-ALPHA KINASE EIF2-ALPHA KINASE -RELATED"/>
    <property type="match status" value="1"/>
</dbReference>
<dbReference type="GO" id="GO:0004674">
    <property type="term" value="F:protein serine/threonine kinase activity"/>
    <property type="evidence" value="ECO:0007669"/>
    <property type="project" value="UniProtKB-EC"/>
</dbReference>
<dbReference type="Gene3D" id="1.10.510.10">
    <property type="entry name" value="Transferase(Phosphotransferase) domain 1"/>
    <property type="match status" value="1"/>
</dbReference>
<feature type="region of interest" description="Disordered" evidence="6">
    <location>
        <begin position="524"/>
        <end position="574"/>
    </location>
</feature>
<feature type="compositionally biased region" description="Pro residues" evidence="6">
    <location>
        <begin position="639"/>
        <end position="653"/>
    </location>
</feature>
<evidence type="ECO:0000313" key="8">
    <source>
        <dbReference type="EMBL" id="KAL1889298.1"/>
    </source>
</evidence>
<feature type="compositionally biased region" description="Polar residues" evidence="6">
    <location>
        <begin position="87"/>
        <end position="105"/>
    </location>
</feature>
<feature type="compositionally biased region" description="Polar residues" evidence="6">
    <location>
        <begin position="71"/>
        <end position="80"/>
    </location>
</feature>